<dbReference type="InterPro" id="IPR052623">
    <property type="entry name" value="DAAF5"/>
</dbReference>
<dbReference type="GO" id="GO:0045505">
    <property type="term" value="F:dynein intermediate chain binding"/>
    <property type="evidence" value="ECO:0007669"/>
    <property type="project" value="TreeGrafter"/>
</dbReference>
<accession>A0A6A5ABA1</accession>
<dbReference type="SUPFAM" id="SSF48371">
    <property type="entry name" value="ARM repeat"/>
    <property type="match status" value="1"/>
</dbReference>
<dbReference type="GO" id="GO:0003341">
    <property type="term" value="P:cilium movement"/>
    <property type="evidence" value="ECO:0007669"/>
    <property type="project" value="TreeGrafter"/>
</dbReference>
<protein>
    <recommendedName>
        <fullName evidence="3">Condensin complex subunit 1 C-terminal domain-containing protein</fullName>
    </recommendedName>
</protein>
<dbReference type="Proteomes" id="UP000469452">
    <property type="component" value="Unassembled WGS sequence"/>
</dbReference>
<proteinExistence type="predicted"/>
<dbReference type="AlphaFoldDB" id="A0A6A5ABA1"/>
<dbReference type="GO" id="GO:0005737">
    <property type="term" value="C:cytoplasm"/>
    <property type="evidence" value="ECO:0007669"/>
    <property type="project" value="TreeGrafter"/>
</dbReference>
<dbReference type="EMBL" id="VJMI01015786">
    <property type="protein sequence ID" value="KAF0723782.1"/>
    <property type="molecule type" value="Genomic_DNA"/>
</dbReference>
<dbReference type="PANTHER" id="PTHR16216:SF2">
    <property type="entry name" value="DYNEIN AXONEMAL ASSEMBLY FACTOR 5"/>
    <property type="match status" value="1"/>
</dbReference>
<name>A0A6A5ABA1_APHAT</name>
<evidence type="ECO:0000313" key="2">
    <source>
        <dbReference type="Proteomes" id="UP000469452"/>
    </source>
</evidence>
<evidence type="ECO:0008006" key="3">
    <source>
        <dbReference type="Google" id="ProtNLM"/>
    </source>
</evidence>
<dbReference type="InterPro" id="IPR016024">
    <property type="entry name" value="ARM-type_fold"/>
</dbReference>
<dbReference type="GO" id="GO:0036159">
    <property type="term" value="P:inner dynein arm assembly"/>
    <property type="evidence" value="ECO:0007669"/>
    <property type="project" value="TreeGrafter"/>
</dbReference>
<comment type="caution">
    <text evidence="1">The sequence shown here is derived from an EMBL/GenBank/DDBJ whole genome shotgun (WGS) entry which is preliminary data.</text>
</comment>
<dbReference type="VEuPathDB" id="FungiDB:H257_13514"/>
<reference evidence="1 2" key="1">
    <citation type="submission" date="2019-06" db="EMBL/GenBank/DDBJ databases">
        <title>Genomics analysis of Aphanomyces spp. identifies a new class of oomycete effector associated with host adaptation.</title>
        <authorList>
            <person name="Gaulin E."/>
        </authorList>
    </citation>
    <scope>NUCLEOTIDE SEQUENCE [LARGE SCALE GENOMIC DNA]</scope>
    <source>
        <strain evidence="1 2">E</strain>
    </source>
</reference>
<sequence length="120" mass="13871">EPVSQLYHEILKRLDDSNDLVRKAACATYITFLRAAPRSHFRGTIIEYSMDALFVHLDDSDPDVQVERTCSLYCGFHDTAAVYQVLKETFAVDPDMLTKKATDHRSRHRSPYYCDKLLEL</sequence>
<organism evidence="1 2">
    <name type="scientific">Aphanomyces astaci</name>
    <name type="common">Crayfish plague agent</name>
    <dbReference type="NCBI Taxonomy" id="112090"/>
    <lineage>
        <taxon>Eukaryota</taxon>
        <taxon>Sar</taxon>
        <taxon>Stramenopiles</taxon>
        <taxon>Oomycota</taxon>
        <taxon>Saprolegniomycetes</taxon>
        <taxon>Saprolegniales</taxon>
        <taxon>Verrucalvaceae</taxon>
        <taxon>Aphanomyces</taxon>
    </lineage>
</organism>
<evidence type="ECO:0000313" key="1">
    <source>
        <dbReference type="EMBL" id="KAF0723782.1"/>
    </source>
</evidence>
<gene>
    <name evidence="1" type="ORF">AaE_009838</name>
</gene>
<dbReference type="GO" id="GO:0036158">
    <property type="term" value="P:outer dynein arm assembly"/>
    <property type="evidence" value="ECO:0007669"/>
    <property type="project" value="TreeGrafter"/>
</dbReference>
<dbReference type="PANTHER" id="PTHR16216">
    <property type="entry name" value="DYNEIN ASSEMBLY FACTOR 5, AXONEMAL"/>
    <property type="match status" value="1"/>
</dbReference>
<feature type="non-terminal residue" evidence="1">
    <location>
        <position position="1"/>
    </location>
</feature>